<dbReference type="PANTHER" id="PTHR42923">
    <property type="entry name" value="PROTOPORPHYRINOGEN OXIDASE"/>
    <property type="match status" value="1"/>
</dbReference>
<evidence type="ECO:0000313" key="3">
    <source>
        <dbReference type="EMBL" id="KAF2236686.1"/>
    </source>
</evidence>
<reference evidence="3" key="1">
    <citation type="journal article" date="2020" name="Stud. Mycol.">
        <title>101 Dothideomycetes genomes: a test case for predicting lifestyles and emergence of pathogens.</title>
        <authorList>
            <person name="Haridas S."/>
            <person name="Albert R."/>
            <person name="Binder M."/>
            <person name="Bloem J."/>
            <person name="Labutti K."/>
            <person name="Salamov A."/>
            <person name="Andreopoulos B."/>
            <person name="Baker S."/>
            <person name="Barry K."/>
            <person name="Bills G."/>
            <person name="Bluhm B."/>
            <person name="Cannon C."/>
            <person name="Castanera R."/>
            <person name="Culley D."/>
            <person name="Daum C."/>
            <person name="Ezra D."/>
            <person name="Gonzalez J."/>
            <person name="Henrissat B."/>
            <person name="Kuo A."/>
            <person name="Liang C."/>
            <person name="Lipzen A."/>
            <person name="Lutzoni F."/>
            <person name="Magnuson J."/>
            <person name="Mondo S."/>
            <person name="Nolan M."/>
            <person name="Ohm R."/>
            <person name="Pangilinan J."/>
            <person name="Park H.-J."/>
            <person name="Ramirez L."/>
            <person name="Alfaro M."/>
            <person name="Sun H."/>
            <person name="Tritt A."/>
            <person name="Yoshinaga Y."/>
            <person name="Zwiers L.-H."/>
            <person name="Turgeon B."/>
            <person name="Goodwin S."/>
            <person name="Spatafora J."/>
            <person name="Crous P."/>
            <person name="Grigoriev I."/>
        </authorList>
    </citation>
    <scope>NUCLEOTIDE SEQUENCE</scope>
    <source>
        <strain evidence="3">Tuck. ex Michener</strain>
    </source>
</reference>
<dbReference type="Pfam" id="PF01593">
    <property type="entry name" value="Amino_oxidase"/>
    <property type="match status" value="1"/>
</dbReference>
<dbReference type="Gene3D" id="3.50.50.60">
    <property type="entry name" value="FAD/NAD(P)-binding domain"/>
    <property type="match status" value="1"/>
</dbReference>
<protein>
    <submittedName>
        <fullName evidence="3">FAD/NAD(P)-binding domain-containing protein</fullName>
    </submittedName>
</protein>
<dbReference type="InterPro" id="IPR002937">
    <property type="entry name" value="Amino_oxidase"/>
</dbReference>
<dbReference type="OrthoDB" id="5977668at2759"/>
<dbReference type="GO" id="GO:0016491">
    <property type="term" value="F:oxidoreductase activity"/>
    <property type="evidence" value="ECO:0007669"/>
    <property type="project" value="InterPro"/>
</dbReference>
<feature type="domain" description="Amine oxidase" evidence="2">
    <location>
        <begin position="14"/>
        <end position="465"/>
    </location>
</feature>
<name>A0A6A6HEY2_VIRVR</name>
<dbReference type="Proteomes" id="UP000800092">
    <property type="component" value="Unassembled WGS sequence"/>
</dbReference>
<dbReference type="SUPFAM" id="SSF51905">
    <property type="entry name" value="FAD/NAD(P)-binding domain"/>
    <property type="match status" value="1"/>
</dbReference>
<proteinExistence type="predicted"/>
<evidence type="ECO:0000256" key="1">
    <source>
        <dbReference type="SAM" id="MobiDB-lite"/>
    </source>
</evidence>
<gene>
    <name evidence="3" type="ORF">EV356DRAFT_443140</name>
</gene>
<evidence type="ECO:0000313" key="4">
    <source>
        <dbReference type="Proteomes" id="UP000800092"/>
    </source>
</evidence>
<dbReference type="EMBL" id="ML991784">
    <property type="protein sequence ID" value="KAF2236686.1"/>
    <property type="molecule type" value="Genomic_DNA"/>
</dbReference>
<organism evidence="3 4">
    <name type="scientific">Viridothelium virens</name>
    <name type="common">Speckled blister lichen</name>
    <name type="synonym">Trypethelium virens</name>
    <dbReference type="NCBI Taxonomy" id="1048519"/>
    <lineage>
        <taxon>Eukaryota</taxon>
        <taxon>Fungi</taxon>
        <taxon>Dikarya</taxon>
        <taxon>Ascomycota</taxon>
        <taxon>Pezizomycotina</taxon>
        <taxon>Dothideomycetes</taxon>
        <taxon>Dothideomycetes incertae sedis</taxon>
        <taxon>Trypetheliales</taxon>
        <taxon>Trypetheliaceae</taxon>
        <taxon>Viridothelium</taxon>
    </lineage>
</organism>
<dbReference type="PANTHER" id="PTHR42923:SF17">
    <property type="entry name" value="AMINE OXIDASE DOMAIN-CONTAINING PROTEIN"/>
    <property type="match status" value="1"/>
</dbReference>
<accession>A0A6A6HEY2</accession>
<dbReference type="Gene3D" id="3.30.70.1990">
    <property type="match status" value="1"/>
</dbReference>
<feature type="region of interest" description="Disordered" evidence="1">
    <location>
        <begin position="335"/>
        <end position="372"/>
    </location>
</feature>
<evidence type="ECO:0000259" key="2">
    <source>
        <dbReference type="Pfam" id="PF01593"/>
    </source>
</evidence>
<keyword evidence="4" id="KW-1185">Reference proteome</keyword>
<dbReference type="AlphaFoldDB" id="A0A6A6HEY2"/>
<dbReference type="InterPro" id="IPR036188">
    <property type="entry name" value="FAD/NAD-bd_sf"/>
</dbReference>
<dbReference type="InterPro" id="IPR050464">
    <property type="entry name" value="Zeta_carotene_desat/Oxidored"/>
</dbReference>
<sequence>MTRKQIAIVGSGCAGLGALWALKSTNHEVHIFEADDRLGGHTNTVTFTHRGHSTPVDTGFIVLNTATYPNFINFLKCINVRTVETEMSFGISRDQGAFEWAGNSLSSLFAQWSNIISPRHWRMIFDIARFNQFALDLLSDDDGHDNASSHQTMEESMGDYLCREGYSNAFRDNYIIPMTACVWSTSPDDCSLSFPVKTLVRFLWNHHLLTTVSTRPPWLTIPGGSKSYVDAIMRNFPEERIHLNNSITSITSNRSGSMILHTDIEGEQWMFDEVILACHGDQALDIISASATEVESDILGTFHTSANNVYLHSDLSLMPKRRATWSSWNYLTTSRQTSSSTSQKPPIYDIYRGDDQKSRHLGNGHSNPSPSLEKVSLTYNMNILQHIPASLFGDVLVTMNPPHPPASSTIQGEYQYSHPLYTPEAVAAQGRLPEIQNTRGLLYCGAWTKYGFHEDGFTSGLEVATKYLGAQIPFEVVDSRYSRGVKPELKMKDHATRAVIGFIQTWIVLVERLFRFAWNIFILPFWVLEQGWVTIRTGLSWALMVAGVWEQDEAHGRDLKGRKLL</sequence>
<dbReference type="Gene3D" id="1.10.405.20">
    <property type="match status" value="1"/>
</dbReference>